<evidence type="ECO:0000256" key="4">
    <source>
        <dbReference type="SAM" id="MobiDB-lite"/>
    </source>
</evidence>
<evidence type="ECO:0000313" key="5">
    <source>
        <dbReference type="EMBL" id="QGK72064.1"/>
    </source>
</evidence>
<keyword evidence="6" id="KW-1185">Reference proteome</keyword>
<dbReference type="Pfam" id="PF05576">
    <property type="entry name" value="Peptidase_S37"/>
    <property type="match status" value="1"/>
</dbReference>
<dbReference type="InterPro" id="IPR008761">
    <property type="entry name" value="Peptidase_S37"/>
</dbReference>
<keyword evidence="5" id="KW-0031">Aminopeptidase</keyword>
<dbReference type="AlphaFoldDB" id="A0A5Q3QFR2"/>
<dbReference type="InterPro" id="IPR029058">
    <property type="entry name" value="AB_hydrolase_fold"/>
</dbReference>
<evidence type="ECO:0000313" key="6">
    <source>
        <dbReference type="Proteomes" id="UP000371041"/>
    </source>
</evidence>
<feature type="region of interest" description="Disordered" evidence="4">
    <location>
        <begin position="1"/>
        <end position="21"/>
    </location>
</feature>
<dbReference type="KEGG" id="sace:GIY23_05205"/>
<reference evidence="6" key="1">
    <citation type="submission" date="2019-11" db="EMBL/GenBank/DDBJ databases">
        <title>The complete genome sequence of Saccharopolyspora sp. E2A.</title>
        <authorList>
            <person name="Zhang G."/>
        </authorList>
    </citation>
    <scope>NUCLEOTIDE SEQUENCE [LARGE SCALE GENOMIC DNA]</scope>
    <source>
        <strain evidence="6">E2A</strain>
    </source>
</reference>
<dbReference type="Gene3D" id="3.40.50.1820">
    <property type="entry name" value="alpha/beta hydrolase"/>
    <property type="match status" value="1"/>
</dbReference>
<dbReference type="PANTHER" id="PTHR11010:SF38">
    <property type="entry name" value="LYSOSOMAL PRO-X CARBOXYPEPTIDASE"/>
    <property type="match status" value="1"/>
</dbReference>
<evidence type="ECO:0000256" key="2">
    <source>
        <dbReference type="ARBA" id="ARBA00022729"/>
    </source>
</evidence>
<keyword evidence="2" id="KW-0732">Signal</keyword>
<keyword evidence="1" id="KW-0645">Protease</keyword>
<gene>
    <name evidence="5" type="ORF">GIY23_05205</name>
</gene>
<dbReference type="SUPFAM" id="SSF53474">
    <property type="entry name" value="alpha/beta-Hydrolases"/>
    <property type="match status" value="1"/>
</dbReference>
<dbReference type="Proteomes" id="UP000371041">
    <property type="component" value="Chromosome"/>
</dbReference>
<dbReference type="GO" id="GO:0008239">
    <property type="term" value="F:dipeptidyl-peptidase activity"/>
    <property type="evidence" value="ECO:0007669"/>
    <property type="project" value="TreeGrafter"/>
</dbReference>
<accession>A0A5Q3QFR2</accession>
<name>A0A5Q3QFR2_9PSEU</name>
<protein>
    <submittedName>
        <fullName evidence="5">Aminopeptidase</fullName>
    </submittedName>
</protein>
<sequence length="457" mass="51161">MLGLAAAPVSAAPGQDDVMPGRDGVVDRLESIPGLTVVGERPTEQGYRFFDLTFTQPADHHDPDGPTFEQRLTLLHKDFARPNVMYTSGYYVPPVPHRAEPTQLVDGNQLNMEYRFFEPSRPEPADWTTLDIWQAATDQHRVVEAFRQVYGEEWITTGGSKGGMTATYHRRFYPQDVDGTVAYVAPNDVDNEEDSRYDEFFATVGTPECRDALAAVQREVLVRRDEMLARYRDYAERNGLTFERLPGGIDQALEGTVLDTVYAFWQYQLESDCATVPPADASTQQLWDFVGNAVGWDSFADAGLDHYVPYYFQAATELGWPDVSHEHLDDLLRHDHDGGPAQYLPDGLPVEFDRKAMADIDRWVRTRGTELLYVNGGNDPWAAEPFRVSPAPPKDSAVFTVPGGNHGSDIAQLPQAERDQATAMLLKWADVSDDPAVLDGPQHIPALDDYEMPRRPL</sequence>
<organism evidence="5 6">
    <name type="scientific">Allosaccharopolyspora coralli</name>
    <dbReference type="NCBI Taxonomy" id="2665642"/>
    <lineage>
        <taxon>Bacteria</taxon>
        <taxon>Bacillati</taxon>
        <taxon>Actinomycetota</taxon>
        <taxon>Actinomycetes</taxon>
        <taxon>Pseudonocardiales</taxon>
        <taxon>Pseudonocardiaceae</taxon>
        <taxon>Allosaccharopolyspora</taxon>
    </lineage>
</organism>
<keyword evidence="3" id="KW-0378">Hydrolase</keyword>
<proteinExistence type="predicted"/>
<dbReference type="PANTHER" id="PTHR11010">
    <property type="entry name" value="PROTEASE S28 PRO-X CARBOXYPEPTIDASE-RELATED"/>
    <property type="match status" value="1"/>
</dbReference>
<dbReference type="GO" id="GO:0004177">
    <property type="term" value="F:aminopeptidase activity"/>
    <property type="evidence" value="ECO:0007669"/>
    <property type="project" value="UniProtKB-KW"/>
</dbReference>
<dbReference type="EMBL" id="CP045929">
    <property type="protein sequence ID" value="QGK72064.1"/>
    <property type="molecule type" value="Genomic_DNA"/>
</dbReference>
<evidence type="ECO:0000256" key="1">
    <source>
        <dbReference type="ARBA" id="ARBA00022670"/>
    </source>
</evidence>
<dbReference type="GO" id="GO:0006508">
    <property type="term" value="P:proteolysis"/>
    <property type="evidence" value="ECO:0007669"/>
    <property type="project" value="UniProtKB-KW"/>
</dbReference>
<evidence type="ECO:0000256" key="3">
    <source>
        <dbReference type="ARBA" id="ARBA00022801"/>
    </source>
</evidence>